<keyword evidence="1" id="KW-0812">Transmembrane</keyword>
<evidence type="ECO:0000256" key="1">
    <source>
        <dbReference type="SAM" id="Phobius"/>
    </source>
</evidence>
<proteinExistence type="predicted"/>
<keyword evidence="3" id="KW-1185">Reference proteome</keyword>
<keyword evidence="1" id="KW-1133">Transmembrane helix</keyword>
<comment type="caution">
    <text evidence="2">The sequence shown here is derived from an EMBL/GenBank/DDBJ whole genome shotgun (WGS) entry which is preliminary data.</text>
</comment>
<feature type="transmembrane region" description="Helical" evidence="1">
    <location>
        <begin position="66"/>
        <end position="92"/>
    </location>
</feature>
<name>A0A6C2C4Z6_9LACO</name>
<dbReference type="AlphaFoldDB" id="A0A6C2C4Z6"/>
<dbReference type="Pfam" id="PF05656">
    <property type="entry name" value="DUF805"/>
    <property type="match status" value="1"/>
</dbReference>
<protein>
    <submittedName>
        <fullName evidence="2">DUF805 domain-containing protein</fullName>
    </submittedName>
</protein>
<evidence type="ECO:0000313" key="2">
    <source>
        <dbReference type="EMBL" id="TYC49071.1"/>
    </source>
</evidence>
<dbReference type="RefSeq" id="WP_148622933.1">
    <property type="nucleotide sequence ID" value="NZ_SDGZ01000015.1"/>
</dbReference>
<dbReference type="GO" id="GO:0016020">
    <property type="term" value="C:membrane"/>
    <property type="evidence" value="ECO:0007669"/>
    <property type="project" value="InterPro"/>
</dbReference>
<feature type="transmembrane region" description="Helical" evidence="1">
    <location>
        <begin position="104"/>
        <end position="122"/>
    </location>
</feature>
<dbReference type="Proteomes" id="UP000371977">
    <property type="component" value="Unassembled WGS sequence"/>
</dbReference>
<evidence type="ECO:0000313" key="3">
    <source>
        <dbReference type="Proteomes" id="UP000371977"/>
    </source>
</evidence>
<accession>A0A6C2C4Z6</accession>
<dbReference type="InterPro" id="IPR008523">
    <property type="entry name" value="DUF805"/>
</dbReference>
<dbReference type="OrthoDB" id="9812349at2"/>
<keyword evidence="1" id="KW-0472">Membrane</keyword>
<sequence>MNYLKLYMNGSGGLYSFSGRLNRKGYFYGSLAMNFFSSMILLPIMYGSLPLLPMIWWLVDNTWVLVGFDILVALGLFVMINAMIIGFSAMARRLRDAGQSIHKLWWFLLPLIGTAILFLNLIKASEVAEND</sequence>
<gene>
    <name evidence="2" type="ORF">ESZ50_07440</name>
</gene>
<dbReference type="EMBL" id="SDGZ01000015">
    <property type="protein sequence ID" value="TYC49071.1"/>
    <property type="molecule type" value="Genomic_DNA"/>
</dbReference>
<reference evidence="2 3" key="1">
    <citation type="submission" date="2019-01" db="EMBL/GenBank/DDBJ databases">
        <title>Weissella sp. nov., a novel lactic acid bacterium isolated from animal feces.</title>
        <authorList>
            <person name="Wang L.-T."/>
        </authorList>
    </citation>
    <scope>NUCLEOTIDE SEQUENCE [LARGE SCALE GENOMIC DNA]</scope>
    <source>
        <strain evidence="2 3">8H-2</strain>
    </source>
</reference>
<organism evidence="2 3">
    <name type="scientific">Weissella muntiaci</name>
    <dbReference type="NCBI Taxonomy" id="2508881"/>
    <lineage>
        <taxon>Bacteria</taxon>
        <taxon>Bacillati</taxon>
        <taxon>Bacillota</taxon>
        <taxon>Bacilli</taxon>
        <taxon>Lactobacillales</taxon>
        <taxon>Lactobacillaceae</taxon>
        <taxon>Weissella</taxon>
    </lineage>
</organism>
<feature type="transmembrane region" description="Helical" evidence="1">
    <location>
        <begin position="26"/>
        <end position="46"/>
    </location>
</feature>